<sequence length="1194" mass="128140">MFLSCHACGRKSPFPHNGLTSHWICDSPKCAAAWNATGDWNQGVAGDLAGQRASAMDRALIASGCLPGMGADRQPLNSVAVTGPAGGGGMTGSFLALTPPTPTPEAVAEYLGHMRRCLQDPNALRHQSRKHFRIYAQRSRSDALTMGMEQIMMSWERLHLRLALPCGTLDASTILGSCNPTLNQEGFELFYLKMLQSLKPPLLVAGHIDASSTPNDEQEKYRRRLQTCRLDPGTLRAQAGKHFSIFGKGNDSVGISEVRQSIKQMWMRMRVMPNSDQVPGELDRQVVELLTSHADGRHSRFDKDSWELFYWKMLSTTFHHLLPLEIPGCADSPDSTKEFAEESMSGAFGDQATDPSPTTKLGCGGTAASQALQGAAELVPPIMPFSLPQAPHTAPLAGHGGMWPMMPLAPPGRGSPAGFLPSSLDNGRFVVERRLGSGSFGEVFKAKVASSGLLVAVKRVLKQRESVMKEFPCGNLRVGTTSSTSRVACSGEYMILQGLSHPHVLQVIGHFEDENNLYFVSEFLSGGSLTDLLQQQSAPFSEAWGALAIWQTLTAMTYCHSAGVVHNDLKPENLLLKSLSVRAGLHIVVSDFGQASSVYQPGQCPLSDLPLGDPRYTPPEAWDGQTCHGVCSKPGDVWMIACTLFEILSGGSLPFLGRKNVSLQEFKSWCATTPGFAIEWVNCLKTGTPMWQNFAEPRSSSSRDCILRMLAKTPVQRPNCEQTMEHTWFWEQGCMQLGDSSTEAFTPDASRLDHGAGAMLGQPGRAIDHAGMMGGAASSQGSSVPSATMMRPMGKKLSAAPVSKKKLRGPKSATTLPPNTALSAPTTMTKKGVQIKNQVLQHSAAMLESKQDDGAAAGPATAPGAGAAGAPSESARPADAEAAGPQHQNDAHDSVRGGSPPRAGDGRPTGEAEELAAQVEQSHPPCPSAGCARAPDGGPPPQSVLAGGGVQPEGAGPPSVSSWLPRGTWRRYREPGTNRLWFLKEATGESFFADSPGAWRQHAGAGGRTWWWSQESNTSFWEDECDSAAGDDGGVAEEGASGDDLEALGLQHLRRKVHLEPCLKDGGEVRSAVRYSGKPWEFHVVLFRSNSNDKLGLNFILDQDSRIPVVSQVKDVGMCASHNLEMQQFPEESPLHQMQVAAGDKVKVVNGFTSVEDIRNELTNALVVHLRVVRPGHPPETASTLGRAAGMLFQ</sequence>
<dbReference type="EMBL" id="CAUYUJ010007539">
    <property type="protein sequence ID" value="CAK0821095.1"/>
    <property type="molecule type" value="Genomic_DNA"/>
</dbReference>
<reference evidence="9" key="1">
    <citation type="submission" date="2023-10" db="EMBL/GenBank/DDBJ databases">
        <authorList>
            <person name="Chen Y."/>
            <person name="Shah S."/>
            <person name="Dougan E. K."/>
            <person name="Thang M."/>
            <person name="Chan C."/>
        </authorList>
    </citation>
    <scope>NUCLEOTIDE SEQUENCE [LARGE SCALE GENOMIC DNA]</scope>
</reference>
<keyword evidence="2" id="KW-0808">Transferase</keyword>
<evidence type="ECO:0000256" key="5">
    <source>
        <dbReference type="ARBA" id="ARBA00022840"/>
    </source>
</evidence>
<feature type="region of interest" description="Disordered" evidence="7">
    <location>
        <begin position="333"/>
        <end position="365"/>
    </location>
</feature>
<keyword evidence="1" id="KW-0723">Serine/threonine-protein kinase</keyword>
<dbReference type="PANTHER" id="PTHR24350">
    <property type="entry name" value="SERINE/THREONINE-PROTEIN KINASE IAL-RELATED"/>
    <property type="match status" value="1"/>
</dbReference>
<dbReference type="InterPro" id="IPR030616">
    <property type="entry name" value="Aur-like"/>
</dbReference>
<feature type="compositionally biased region" description="Polar residues" evidence="7">
    <location>
        <begin position="812"/>
        <end position="829"/>
    </location>
</feature>
<evidence type="ECO:0000256" key="6">
    <source>
        <dbReference type="PROSITE-ProRule" id="PRU10141"/>
    </source>
</evidence>
<feature type="region of interest" description="Disordered" evidence="7">
    <location>
        <begin position="796"/>
        <end position="829"/>
    </location>
</feature>
<dbReference type="InterPro" id="IPR008271">
    <property type="entry name" value="Ser/Thr_kinase_AS"/>
</dbReference>
<evidence type="ECO:0000256" key="1">
    <source>
        <dbReference type="ARBA" id="ARBA00022527"/>
    </source>
</evidence>
<name>A0ABN9RT87_9DINO</name>
<gene>
    <name evidence="9" type="ORF">PCOR1329_LOCUS22518</name>
</gene>
<comment type="caution">
    <text evidence="9">The sequence shown here is derived from an EMBL/GenBank/DDBJ whole genome shotgun (WGS) entry which is preliminary data.</text>
</comment>
<feature type="binding site" evidence="6">
    <location>
        <position position="462"/>
    </location>
    <ligand>
        <name>ATP</name>
        <dbReference type="ChEBI" id="CHEBI:30616"/>
    </ligand>
</feature>
<feature type="compositionally biased region" description="Low complexity" evidence="7">
    <location>
        <begin position="854"/>
        <end position="871"/>
    </location>
</feature>
<dbReference type="Proteomes" id="UP001189429">
    <property type="component" value="Unassembled WGS sequence"/>
</dbReference>
<dbReference type="InterPro" id="IPR011009">
    <property type="entry name" value="Kinase-like_dom_sf"/>
</dbReference>
<keyword evidence="3 6" id="KW-0547">Nucleotide-binding</keyword>
<evidence type="ECO:0000313" key="9">
    <source>
        <dbReference type="EMBL" id="CAK0821095.1"/>
    </source>
</evidence>
<keyword evidence="10" id="KW-1185">Reference proteome</keyword>
<dbReference type="Gene3D" id="1.10.510.10">
    <property type="entry name" value="Transferase(Phosphotransferase) domain 1"/>
    <property type="match status" value="1"/>
</dbReference>
<dbReference type="InterPro" id="IPR017441">
    <property type="entry name" value="Protein_kinase_ATP_BS"/>
</dbReference>
<protein>
    <recommendedName>
        <fullName evidence="8">Protein kinase domain-containing protein</fullName>
    </recommendedName>
</protein>
<keyword evidence="5 6" id="KW-0067">ATP-binding</keyword>
<proteinExistence type="predicted"/>
<dbReference type="PROSITE" id="PS50011">
    <property type="entry name" value="PROTEIN_KINASE_DOM"/>
    <property type="match status" value="1"/>
</dbReference>
<evidence type="ECO:0000259" key="8">
    <source>
        <dbReference type="PROSITE" id="PS50011"/>
    </source>
</evidence>
<keyword evidence="4" id="KW-0418">Kinase</keyword>
<dbReference type="PROSITE" id="PS00108">
    <property type="entry name" value="PROTEIN_KINASE_ST"/>
    <property type="match status" value="1"/>
</dbReference>
<dbReference type="PROSITE" id="PS00107">
    <property type="entry name" value="PROTEIN_KINASE_ATP"/>
    <property type="match status" value="1"/>
</dbReference>
<evidence type="ECO:0000256" key="7">
    <source>
        <dbReference type="SAM" id="MobiDB-lite"/>
    </source>
</evidence>
<feature type="region of interest" description="Disordered" evidence="7">
    <location>
        <begin position="850"/>
        <end position="965"/>
    </location>
</feature>
<feature type="domain" description="Protein kinase" evidence="8">
    <location>
        <begin position="429"/>
        <end position="729"/>
    </location>
</feature>
<evidence type="ECO:0000256" key="2">
    <source>
        <dbReference type="ARBA" id="ARBA00022679"/>
    </source>
</evidence>
<evidence type="ECO:0000256" key="4">
    <source>
        <dbReference type="ARBA" id="ARBA00022777"/>
    </source>
</evidence>
<evidence type="ECO:0000313" key="10">
    <source>
        <dbReference type="Proteomes" id="UP001189429"/>
    </source>
</evidence>
<dbReference type="SUPFAM" id="SSF56112">
    <property type="entry name" value="Protein kinase-like (PK-like)"/>
    <property type="match status" value="1"/>
</dbReference>
<dbReference type="Pfam" id="PF00069">
    <property type="entry name" value="Pkinase"/>
    <property type="match status" value="1"/>
</dbReference>
<dbReference type="InterPro" id="IPR000719">
    <property type="entry name" value="Prot_kinase_dom"/>
</dbReference>
<evidence type="ECO:0000256" key="3">
    <source>
        <dbReference type="ARBA" id="ARBA00022741"/>
    </source>
</evidence>
<accession>A0ABN9RT87</accession>
<dbReference type="SMART" id="SM00220">
    <property type="entry name" value="S_TKc"/>
    <property type="match status" value="1"/>
</dbReference>
<organism evidence="9 10">
    <name type="scientific">Prorocentrum cordatum</name>
    <dbReference type="NCBI Taxonomy" id="2364126"/>
    <lineage>
        <taxon>Eukaryota</taxon>
        <taxon>Sar</taxon>
        <taxon>Alveolata</taxon>
        <taxon>Dinophyceae</taxon>
        <taxon>Prorocentrales</taxon>
        <taxon>Prorocentraceae</taxon>
        <taxon>Prorocentrum</taxon>
    </lineage>
</organism>